<dbReference type="Proteomes" id="UP001151760">
    <property type="component" value="Unassembled WGS sequence"/>
</dbReference>
<reference evidence="2" key="2">
    <citation type="submission" date="2022-01" db="EMBL/GenBank/DDBJ databases">
        <authorList>
            <person name="Yamashiro T."/>
            <person name="Shiraishi A."/>
            <person name="Satake H."/>
            <person name="Nakayama K."/>
        </authorList>
    </citation>
    <scope>NUCLEOTIDE SEQUENCE</scope>
</reference>
<proteinExistence type="predicted"/>
<evidence type="ECO:0000313" key="2">
    <source>
        <dbReference type="EMBL" id="GJT88648.1"/>
    </source>
</evidence>
<feature type="region of interest" description="Disordered" evidence="1">
    <location>
        <begin position="94"/>
        <end position="118"/>
    </location>
</feature>
<evidence type="ECO:0000256" key="1">
    <source>
        <dbReference type="SAM" id="MobiDB-lite"/>
    </source>
</evidence>
<keyword evidence="3" id="KW-1185">Reference proteome</keyword>
<name>A0ABQ5HLA5_9ASTR</name>
<reference evidence="2" key="1">
    <citation type="journal article" date="2022" name="Int. J. Mol. Sci.">
        <title>Draft Genome of Tanacetum Coccineum: Genomic Comparison of Closely Related Tanacetum-Family Plants.</title>
        <authorList>
            <person name="Yamashiro T."/>
            <person name="Shiraishi A."/>
            <person name="Nakayama K."/>
            <person name="Satake H."/>
        </authorList>
    </citation>
    <scope>NUCLEOTIDE SEQUENCE</scope>
</reference>
<evidence type="ECO:0000313" key="3">
    <source>
        <dbReference type="Proteomes" id="UP001151760"/>
    </source>
</evidence>
<dbReference type="EMBL" id="BQNB010019749">
    <property type="protein sequence ID" value="GJT88648.1"/>
    <property type="molecule type" value="Genomic_DNA"/>
</dbReference>
<sequence length="118" mass="12911">MTTLADKAILSGADNLPPMLEKDMYDSWKSINALNMLNRQKTKILESVKGGPLILPSDVKGDDLIDAINHTMSFLTAVVTSRYPTTQVVQAMPSSEQSNVVNHSETEITSDSNIIPYS</sequence>
<accession>A0ABQ5HLA5</accession>
<gene>
    <name evidence="2" type="ORF">Tco_1070365</name>
</gene>
<organism evidence="2 3">
    <name type="scientific">Tanacetum coccineum</name>
    <dbReference type="NCBI Taxonomy" id="301880"/>
    <lineage>
        <taxon>Eukaryota</taxon>
        <taxon>Viridiplantae</taxon>
        <taxon>Streptophyta</taxon>
        <taxon>Embryophyta</taxon>
        <taxon>Tracheophyta</taxon>
        <taxon>Spermatophyta</taxon>
        <taxon>Magnoliopsida</taxon>
        <taxon>eudicotyledons</taxon>
        <taxon>Gunneridae</taxon>
        <taxon>Pentapetalae</taxon>
        <taxon>asterids</taxon>
        <taxon>campanulids</taxon>
        <taxon>Asterales</taxon>
        <taxon>Asteraceae</taxon>
        <taxon>Asteroideae</taxon>
        <taxon>Anthemideae</taxon>
        <taxon>Anthemidinae</taxon>
        <taxon>Tanacetum</taxon>
    </lineage>
</organism>
<comment type="caution">
    <text evidence="2">The sequence shown here is derived from an EMBL/GenBank/DDBJ whole genome shotgun (WGS) entry which is preliminary data.</text>
</comment>
<protein>
    <submittedName>
        <fullName evidence="2">Uncharacterized protein</fullName>
    </submittedName>
</protein>